<dbReference type="InterPro" id="IPR000719">
    <property type="entry name" value="Prot_kinase_dom"/>
</dbReference>
<keyword evidence="2" id="KW-0808">Transferase</keyword>
<dbReference type="SUPFAM" id="SSF56112">
    <property type="entry name" value="Protein kinase-like (PK-like)"/>
    <property type="match status" value="1"/>
</dbReference>
<dbReference type="PROSITE" id="PS50011">
    <property type="entry name" value="PROTEIN_KINASE_DOM"/>
    <property type="match status" value="1"/>
</dbReference>
<keyword evidence="2" id="KW-0418">Kinase</keyword>
<keyword evidence="3" id="KW-1185">Reference proteome</keyword>
<accession>A0A369K1Y7</accession>
<name>A0A369K1Y7_HYPMA</name>
<dbReference type="OrthoDB" id="2722301at2759"/>
<dbReference type="PANTHER" id="PTHR44167:SF24">
    <property type="entry name" value="SERINE_THREONINE-PROTEIN KINASE CHK2"/>
    <property type="match status" value="1"/>
</dbReference>
<dbReference type="GO" id="GO:0005634">
    <property type="term" value="C:nucleus"/>
    <property type="evidence" value="ECO:0007669"/>
    <property type="project" value="TreeGrafter"/>
</dbReference>
<dbReference type="Gene3D" id="1.10.510.10">
    <property type="entry name" value="Transferase(Phosphotransferase) domain 1"/>
    <property type="match status" value="1"/>
</dbReference>
<dbReference type="STRING" id="39966.A0A369K1Y7"/>
<evidence type="ECO:0000259" key="1">
    <source>
        <dbReference type="PROSITE" id="PS50011"/>
    </source>
</evidence>
<sequence length="503" mass="59002">MGEVTEHQIQIQLDTEYAEEPWRLPTLWNSEYMRNWFRERGYHLYTWRYDEYGECTLICYPSLPDELKETVFPYAYRGGDDRLVWDLDEQPALFVVDSKGNMLYAQNLQGHHVAIKLVKTRHEYEVLQYLQKQCIDNSQEHFSHVIPILEILPFGHYWFAVMPRWGDLPNHPAPQTIGEALEFIRCMLKGLNFLHQHRIAHGDITPTNTLVNHFGRAHFIDQNPYRSKLRSEGLLTYALFDFDFSVMFPQTSALEECRLPYQESWHGTPGFTPSDTAQGEFDFSPFAWDVCGMGMTLCYEFQHLIPDVPILAPLLDKMVMRDPAQRFTASEALRFFEEVVYPWAAEYKVLQCRACTDKGQGSRGPDVDRWQGLDPAFVNEWAAFRQPPLPWFTKFMRIVCDSDWRTHNVAWIRKRLHEPIKLNFVLNVYRREQCLVRGKNYGRIRLILLSMLCSAFVLVETFMTMTRIPDLLSHHPDSFSPNRENIDFKTQSGSYIAVYALLP</sequence>
<gene>
    <name evidence="2" type="primary">GRIK2</name>
    <name evidence="2" type="ORF">Hypma_014863</name>
</gene>
<dbReference type="PANTHER" id="PTHR44167">
    <property type="entry name" value="OVARIAN-SPECIFIC SERINE/THREONINE-PROTEIN KINASE LOK-RELATED"/>
    <property type="match status" value="1"/>
</dbReference>
<dbReference type="AlphaFoldDB" id="A0A369K1Y7"/>
<organism evidence="2 3">
    <name type="scientific">Hypsizygus marmoreus</name>
    <name type="common">White beech mushroom</name>
    <name type="synonym">Agaricus marmoreus</name>
    <dbReference type="NCBI Taxonomy" id="39966"/>
    <lineage>
        <taxon>Eukaryota</taxon>
        <taxon>Fungi</taxon>
        <taxon>Dikarya</taxon>
        <taxon>Basidiomycota</taxon>
        <taxon>Agaricomycotina</taxon>
        <taxon>Agaricomycetes</taxon>
        <taxon>Agaricomycetidae</taxon>
        <taxon>Agaricales</taxon>
        <taxon>Tricholomatineae</taxon>
        <taxon>Lyophyllaceae</taxon>
        <taxon>Hypsizygus</taxon>
    </lineage>
</organism>
<proteinExistence type="predicted"/>
<dbReference type="Proteomes" id="UP000076154">
    <property type="component" value="Unassembled WGS sequence"/>
</dbReference>
<dbReference type="EMBL" id="LUEZ02000010">
    <property type="protein sequence ID" value="RDB28641.1"/>
    <property type="molecule type" value="Genomic_DNA"/>
</dbReference>
<dbReference type="InterPro" id="IPR011009">
    <property type="entry name" value="Kinase-like_dom_sf"/>
</dbReference>
<evidence type="ECO:0000313" key="3">
    <source>
        <dbReference type="Proteomes" id="UP000076154"/>
    </source>
</evidence>
<dbReference type="GO" id="GO:0044773">
    <property type="term" value="P:mitotic DNA damage checkpoint signaling"/>
    <property type="evidence" value="ECO:0007669"/>
    <property type="project" value="TreeGrafter"/>
</dbReference>
<dbReference type="SMART" id="SM00220">
    <property type="entry name" value="S_TKc"/>
    <property type="match status" value="1"/>
</dbReference>
<feature type="domain" description="Protein kinase" evidence="1">
    <location>
        <begin position="88"/>
        <end position="344"/>
    </location>
</feature>
<reference evidence="2" key="1">
    <citation type="submission" date="2018-04" db="EMBL/GenBank/DDBJ databases">
        <title>Whole genome sequencing of Hypsizygus marmoreus.</title>
        <authorList>
            <person name="Choi I.-G."/>
            <person name="Min B."/>
            <person name="Kim J.-G."/>
            <person name="Kim S."/>
            <person name="Oh Y.-L."/>
            <person name="Kong W.-S."/>
            <person name="Park H."/>
            <person name="Jeong J."/>
            <person name="Song E.-S."/>
        </authorList>
    </citation>
    <scope>NUCLEOTIDE SEQUENCE [LARGE SCALE GENOMIC DNA]</scope>
    <source>
        <strain evidence="2">51987-8</strain>
    </source>
</reference>
<protein>
    <submittedName>
        <fullName evidence="2">Serine/threonine-protein kinase GRIK2</fullName>
    </submittedName>
</protein>
<dbReference type="GO" id="GO:0005524">
    <property type="term" value="F:ATP binding"/>
    <property type="evidence" value="ECO:0007669"/>
    <property type="project" value="InterPro"/>
</dbReference>
<dbReference type="GO" id="GO:0004674">
    <property type="term" value="F:protein serine/threonine kinase activity"/>
    <property type="evidence" value="ECO:0007669"/>
    <property type="project" value="TreeGrafter"/>
</dbReference>
<evidence type="ECO:0000313" key="2">
    <source>
        <dbReference type="EMBL" id="RDB28641.1"/>
    </source>
</evidence>
<comment type="caution">
    <text evidence="2">The sequence shown here is derived from an EMBL/GenBank/DDBJ whole genome shotgun (WGS) entry which is preliminary data.</text>
</comment>
<dbReference type="InParanoid" id="A0A369K1Y7"/>